<reference evidence="3 4" key="1">
    <citation type="submission" date="2023-01" db="EMBL/GenBank/DDBJ databases">
        <title>Thalassococcus onchidii sp. nov., isolated from a marine invertebrate from the South China Sea.</title>
        <authorList>
            <person name="Xu S."/>
            <person name="Liu Z."/>
            <person name="Xu Y."/>
        </authorList>
    </citation>
    <scope>NUCLEOTIDE SEQUENCE [LARGE SCALE GENOMIC DNA]</scope>
    <source>
        <strain evidence="3 4">KCTC 32084</strain>
    </source>
</reference>
<sequence>MMPLAQQDPKTVLNRAKALFEQGQFETSKLHFIAVLQKAPQHAESYIFLSRIAFELGDRDACLEHLRKAADLIPDNPRVWMALADRHRHFGNETQALASYDKAIALSPKDITPRADKAHFLQLIGEFTKAEAQLVKLIKNNPGQPELFRILSATRKSNKRDPLLREMLGLWKRTDLAEIGRMHLGYALAKAMSDLGEHDRVFGYLDQANAIQAKLAPYDHAGRKAEVEGVLSAQTGPFDRVGPSIAPAPVFVCGMPRSGTTLVEQIIAAHSTAQPGGELSHSLQQAYKHFGTGAEMRATDTMQPEILTAFAQGYERLVQRDFRTEATVLTDKSIQSILVFGLLHAAITNARLIVVLRDPRDVALSIYRNYFSLGTHRYACRFSDIAKEIKLFRVMLRHWQERLPDAVHVIKYEDLVSDPENGARRLLKYAEMDWEDRCLDFHKERSTVQTLSVAQVRQPIHSGRREAWRRYESALEPFVNAWGDEPWD</sequence>
<dbReference type="PANTHER" id="PTHR12788">
    <property type="entry name" value="PROTEIN-TYROSINE SULFOTRANSFERASE 2"/>
    <property type="match status" value="1"/>
</dbReference>
<dbReference type="SUPFAM" id="SSF52540">
    <property type="entry name" value="P-loop containing nucleoside triphosphate hydrolases"/>
    <property type="match status" value="1"/>
</dbReference>
<dbReference type="Pfam" id="PF14559">
    <property type="entry name" value="TPR_19"/>
    <property type="match status" value="1"/>
</dbReference>
<protein>
    <submittedName>
        <fullName evidence="3">Sulfotransferase</fullName>
    </submittedName>
</protein>
<dbReference type="PANTHER" id="PTHR12788:SF10">
    <property type="entry name" value="PROTEIN-TYROSINE SULFOTRANSFERASE"/>
    <property type="match status" value="1"/>
</dbReference>
<dbReference type="Proteomes" id="UP001210720">
    <property type="component" value="Unassembled WGS sequence"/>
</dbReference>
<evidence type="ECO:0000313" key="4">
    <source>
        <dbReference type="Proteomes" id="UP001210720"/>
    </source>
</evidence>
<dbReference type="Gene3D" id="3.40.50.300">
    <property type="entry name" value="P-loop containing nucleotide triphosphate hydrolases"/>
    <property type="match status" value="1"/>
</dbReference>
<evidence type="ECO:0000313" key="3">
    <source>
        <dbReference type="EMBL" id="MDA7425159.1"/>
    </source>
</evidence>
<accession>A0ABT4XT66</accession>
<dbReference type="InterPro" id="IPR027417">
    <property type="entry name" value="P-loop_NTPase"/>
</dbReference>
<dbReference type="EMBL" id="JAQIOY010000003">
    <property type="protein sequence ID" value="MDA7425159.1"/>
    <property type="molecule type" value="Genomic_DNA"/>
</dbReference>
<dbReference type="Pfam" id="PF13469">
    <property type="entry name" value="Sulfotransfer_3"/>
    <property type="match status" value="1"/>
</dbReference>
<gene>
    <name evidence="3" type="ORF">PFY00_10500</name>
</gene>
<evidence type="ECO:0000256" key="2">
    <source>
        <dbReference type="PROSITE-ProRule" id="PRU00339"/>
    </source>
</evidence>
<dbReference type="SMART" id="SM00028">
    <property type="entry name" value="TPR"/>
    <property type="match status" value="4"/>
</dbReference>
<proteinExistence type="predicted"/>
<dbReference type="InterPro" id="IPR011990">
    <property type="entry name" value="TPR-like_helical_dom_sf"/>
</dbReference>
<comment type="caution">
    <text evidence="3">The sequence shown here is derived from an EMBL/GenBank/DDBJ whole genome shotgun (WGS) entry which is preliminary data.</text>
</comment>
<keyword evidence="4" id="KW-1185">Reference proteome</keyword>
<name>A0ABT4XT66_9RHOB</name>
<dbReference type="SUPFAM" id="SSF48452">
    <property type="entry name" value="TPR-like"/>
    <property type="match status" value="1"/>
</dbReference>
<evidence type="ECO:0000256" key="1">
    <source>
        <dbReference type="ARBA" id="ARBA00022679"/>
    </source>
</evidence>
<dbReference type="Gene3D" id="1.25.40.10">
    <property type="entry name" value="Tetratricopeptide repeat domain"/>
    <property type="match status" value="1"/>
</dbReference>
<dbReference type="PROSITE" id="PS50005">
    <property type="entry name" value="TPR"/>
    <property type="match status" value="2"/>
</dbReference>
<dbReference type="RefSeq" id="WP_271432508.1">
    <property type="nucleotide sequence ID" value="NZ_JAQIOY010000003.1"/>
</dbReference>
<dbReference type="InterPro" id="IPR026634">
    <property type="entry name" value="TPST-like"/>
</dbReference>
<keyword evidence="2" id="KW-0802">TPR repeat</keyword>
<feature type="repeat" description="TPR" evidence="2">
    <location>
        <begin position="43"/>
        <end position="76"/>
    </location>
</feature>
<feature type="repeat" description="TPR" evidence="2">
    <location>
        <begin position="77"/>
        <end position="110"/>
    </location>
</feature>
<keyword evidence="1" id="KW-0808">Transferase</keyword>
<dbReference type="InterPro" id="IPR019734">
    <property type="entry name" value="TPR_rpt"/>
</dbReference>
<organism evidence="3 4">
    <name type="scientific">Thalassococcus lentus</name>
    <dbReference type="NCBI Taxonomy" id="1210524"/>
    <lineage>
        <taxon>Bacteria</taxon>
        <taxon>Pseudomonadati</taxon>
        <taxon>Pseudomonadota</taxon>
        <taxon>Alphaproteobacteria</taxon>
        <taxon>Rhodobacterales</taxon>
        <taxon>Roseobacteraceae</taxon>
        <taxon>Thalassococcus</taxon>
    </lineage>
</organism>